<sequence length="1017" mass="107503">MADLMAQLKTQAVGEWEMVGECFFTREPLYDMSWGDDFELEDKRLTCAPFGGPIAAIRDERRTVLVTHGSSAVAAGGGLKPLLRTFTSAGESLGACLWEGGRLVAWGWTEEQQLAIVEATGKVSLFSPFAEKIREFSFGAVVEKDGVAAAEVYGSGVVVVTEPRQPAAPPGAAAAAADVTPSECCEIWVVSNVRDPKPIRLKSPSKEAYRAAAAAAAAAAGTGARGSGPLPGVITGLGGLGRPWLPQCLAVLDPRVTLSRGVEVLAVVGGSLWQLDEASATDHYPLALRAAGSAVHLAVSPDGSFIALYTSDDRLLVLSADLNRQLTEFETRGADFAPTGLYWVGSDAVLLTWPDAAVLVGAFGDSVQWSFSEDLTAVIPEVDGCRLIMGRTAQQLLRKVPESCVEVFRPGATGPAAQLWDARTLYDDQNPRCDRILRSIQDLSPASLSAAVATCIQAAGHDLNPVRQRALMRAAAYGRPFCPPDFPRQLMYGVACRLRILNAARDPRVGLPLTMTQLEALSLPVLVARLISYRQWLLAYRVAEVLKNIPGGLAVAVGGGGGSGGGAATAAASAASGGGDGAATGPPMGQEQVLVQWACAKISAASAASGSPVDDEQLKDAIVAKLKCCPSVRYAPLAAHALAVGRRRLALRLLEEERSAAQQVPLLLSLAVGPWVSGGRSAAAATLRSSTTDAEEGGEGGREEVLQRALRKAVESGDTDLVYLVLFGMYRACSLPEFWHVVAQRPLARNLFIRYCKAKEPELLETILTAAAAGGSPAAAAAAAAFPPSAAAAELSGLQFRAALAAEEQQTDPAPAATKLASTLADVAQKYGQSKECAFQSKAVAEMGSLLREQVKLERETGQRLFVGLSLVDTLRTAIRLGHHKAATALKKQFSVTDRRLTWIKVRTLAEARDWESLEGFATELRRNPIGWEPFVEAAKKWNAPQDYTARLVARLPDSPSKAEEYSALGLAKDAAEVAARIKDSDLFARIQSAVAAGSPAAAAIAQIKDRFQSAFR</sequence>
<dbReference type="GO" id="GO:0016197">
    <property type="term" value="P:endosomal transport"/>
    <property type="evidence" value="ECO:0007669"/>
    <property type="project" value="TreeGrafter"/>
</dbReference>
<evidence type="ECO:0000259" key="3">
    <source>
        <dbReference type="Pfam" id="PF04841"/>
    </source>
</evidence>
<gene>
    <name evidence="4" type="ORF">Vafri_18928</name>
</gene>
<protein>
    <recommendedName>
        <fullName evidence="6">Protein VACUOLELESS1</fullName>
    </recommendedName>
</protein>
<dbReference type="GO" id="GO:0005765">
    <property type="term" value="C:lysosomal membrane"/>
    <property type="evidence" value="ECO:0007669"/>
    <property type="project" value="TreeGrafter"/>
</dbReference>
<dbReference type="GO" id="GO:0006886">
    <property type="term" value="P:intracellular protein transport"/>
    <property type="evidence" value="ECO:0007669"/>
    <property type="project" value="InterPro"/>
</dbReference>
<dbReference type="Pfam" id="PF04841">
    <property type="entry name" value="Vps16_N"/>
    <property type="match status" value="2"/>
</dbReference>
<feature type="domain" description="Vps16 N-terminal" evidence="3">
    <location>
        <begin position="259"/>
        <end position="481"/>
    </location>
</feature>
<reference evidence="4" key="1">
    <citation type="journal article" date="2021" name="Proc. Natl. Acad. Sci. U.S.A.">
        <title>Three genomes in the algal genus Volvox reveal the fate of a haploid sex-determining region after a transition to homothallism.</title>
        <authorList>
            <person name="Yamamoto K."/>
            <person name="Hamaji T."/>
            <person name="Kawai-Toyooka H."/>
            <person name="Matsuzaki R."/>
            <person name="Takahashi F."/>
            <person name="Nishimura Y."/>
            <person name="Kawachi M."/>
            <person name="Noguchi H."/>
            <person name="Minakuchi Y."/>
            <person name="Umen J.G."/>
            <person name="Toyoda A."/>
            <person name="Nozaki H."/>
        </authorList>
    </citation>
    <scope>NUCLEOTIDE SEQUENCE</scope>
    <source>
        <strain evidence="4">NIES-3780</strain>
    </source>
</reference>
<evidence type="ECO:0000313" key="5">
    <source>
        <dbReference type="Proteomes" id="UP000747399"/>
    </source>
</evidence>
<accession>A0A8J4BM43</accession>
<dbReference type="InterPro" id="IPR038132">
    <property type="entry name" value="Vps16_C_sf"/>
</dbReference>
<organism evidence="4 5">
    <name type="scientific">Volvox africanus</name>
    <dbReference type="NCBI Taxonomy" id="51714"/>
    <lineage>
        <taxon>Eukaryota</taxon>
        <taxon>Viridiplantae</taxon>
        <taxon>Chlorophyta</taxon>
        <taxon>core chlorophytes</taxon>
        <taxon>Chlorophyceae</taxon>
        <taxon>CS clade</taxon>
        <taxon>Chlamydomonadales</taxon>
        <taxon>Volvocaceae</taxon>
        <taxon>Volvox</taxon>
    </lineage>
</organism>
<dbReference type="PANTHER" id="PTHR12811:SF0">
    <property type="entry name" value="VACUOLAR PROTEIN SORTING-ASSOCIATED PROTEIN 16 HOMOLOG"/>
    <property type="match status" value="1"/>
</dbReference>
<dbReference type="Proteomes" id="UP000747399">
    <property type="component" value="Unassembled WGS sequence"/>
</dbReference>
<dbReference type="InterPro" id="IPR006925">
    <property type="entry name" value="Vps16_C"/>
</dbReference>
<evidence type="ECO:0000259" key="2">
    <source>
        <dbReference type="Pfam" id="PF04840"/>
    </source>
</evidence>
<comment type="similarity">
    <text evidence="1">Belongs to the VPS16 family.</text>
</comment>
<dbReference type="PIRSF" id="PIRSF007949">
    <property type="entry name" value="VPS16"/>
    <property type="match status" value="1"/>
</dbReference>
<dbReference type="SUPFAM" id="SSF50952">
    <property type="entry name" value="Soluble quinoprotein glucose dehydrogenase"/>
    <property type="match status" value="1"/>
</dbReference>
<dbReference type="EMBL" id="BNCO01000073">
    <property type="protein sequence ID" value="GIL65104.1"/>
    <property type="molecule type" value="Genomic_DNA"/>
</dbReference>
<dbReference type="PANTHER" id="PTHR12811">
    <property type="entry name" value="VACUOLAR PROTEIN SORTING VPS16"/>
    <property type="match status" value="1"/>
</dbReference>
<dbReference type="GO" id="GO:0030897">
    <property type="term" value="C:HOPS complex"/>
    <property type="evidence" value="ECO:0007669"/>
    <property type="project" value="TreeGrafter"/>
</dbReference>
<dbReference type="InterPro" id="IPR006926">
    <property type="entry name" value="Vps16_N"/>
</dbReference>
<proteinExistence type="inferred from homology"/>
<evidence type="ECO:0000256" key="1">
    <source>
        <dbReference type="ARBA" id="ARBA00009250"/>
    </source>
</evidence>
<keyword evidence="5" id="KW-1185">Reference proteome</keyword>
<evidence type="ECO:0000313" key="4">
    <source>
        <dbReference type="EMBL" id="GIL65104.1"/>
    </source>
</evidence>
<feature type="domain" description="Vps16 C-terminal" evidence="2">
    <location>
        <begin position="707"/>
        <end position="766"/>
    </location>
</feature>
<feature type="domain" description="Vps16 C-terminal" evidence="2">
    <location>
        <begin position="818"/>
        <end position="1003"/>
    </location>
</feature>
<dbReference type="GO" id="GO:0003779">
    <property type="term" value="F:actin binding"/>
    <property type="evidence" value="ECO:0007669"/>
    <property type="project" value="TreeGrafter"/>
</dbReference>
<comment type="caution">
    <text evidence="4">The sequence shown here is derived from an EMBL/GenBank/DDBJ whole genome shotgun (WGS) entry which is preliminary data.</text>
</comment>
<dbReference type="GO" id="GO:0005768">
    <property type="term" value="C:endosome"/>
    <property type="evidence" value="ECO:0007669"/>
    <property type="project" value="TreeGrafter"/>
</dbReference>
<feature type="domain" description="Vps16 N-terminal" evidence="3">
    <location>
        <begin position="14"/>
        <end position="163"/>
    </location>
</feature>
<dbReference type="AlphaFoldDB" id="A0A8J4BM43"/>
<dbReference type="InterPro" id="IPR011041">
    <property type="entry name" value="Quinoprot_gluc/sorb_DH_b-prop"/>
</dbReference>
<dbReference type="Gene3D" id="1.10.150.780">
    <property type="entry name" value="Vps16, C-terminal region"/>
    <property type="match status" value="1"/>
</dbReference>
<dbReference type="Pfam" id="PF04840">
    <property type="entry name" value="Vps16_C"/>
    <property type="match status" value="2"/>
</dbReference>
<name>A0A8J4BM43_9CHLO</name>
<dbReference type="InterPro" id="IPR016534">
    <property type="entry name" value="VPS16"/>
</dbReference>
<dbReference type="GO" id="GO:0042144">
    <property type="term" value="P:vacuole fusion, non-autophagic"/>
    <property type="evidence" value="ECO:0007669"/>
    <property type="project" value="TreeGrafter"/>
</dbReference>
<evidence type="ECO:0008006" key="6">
    <source>
        <dbReference type="Google" id="ProtNLM"/>
    </source>
</evidence>